<dbReference type="Gene3D" id="3.90.1580.10">
    <property type="entry name" value="paralog of FGE (formylglycine-generating enzyme)"/>
    <property type="match status" value="1"/>
</dbReference>
<feature type="transmembrane region" description="Helical" evidence="1">
    <location>
        <begin position="97"/>
        <end position="115"/>
    </location>
</feature>
<dbReference type="GO" id="GO:0120147">
    <property type="term" value="F:formylglycine-generating oxidase activity"/>
    <property type="evidence" value="ECO:0007669"/>
    <property type="project" value="TreeGrafter"/>
</dbReference>
<comment type="caution">
    <text evidence="3">The sequence shown here is derived from an EMBL/GenBank/DDBJ whole genome shotgun (WGS) entry which is preliminary data.</text>
</comment>
<keyword evidence="1" id="KW-0812">Transmembrane</keyword>
<evidence type="ECO:0000313" key="4">
    <source>
        <dbReference type="Proteomes" id="UP000245506"/>
    </source>
</evidence>
<dbReference type="InterPro" id="IPR016187">
    <property type="entry name" value="CTDL_fold"/>
</dbReference>
<dbReference type="Proteomes" id="UP000245506">
    <property type="component" value="Unassembled WGS sequence"/>
</dbReference>
<evidence type="ECO:0000259" key="2">
    <source>
        <dbReference type="Pfam" id="PF03781"/>
    </source>
</evidence>
<name>A0A317CAV8_9GAMM</name>
<reference evidence="3 4" key="1">
    <citation type="submission" date="2018-05" db="EMBL/GenBank/DDBJ databases">
        <title>Leucothrix arctica sp. nov., isolated from Arctic seawater.</title>
        <authorList>
            <person name="Choi A."/>
            <person name="Baek K."/>
        </authorList>
    </citation>
    <scope>NUCLEOTIDE SEQUENCE [LARGE SCALE GENOMIC DNA]</scope>
    <source>
        <strain evidence="3 4">IMCC9719</strain>
    </source>
</reference>
<evidence type="ECO:0000313" key="3">
    <source>
        <dbReference type="EMBL" id="PWQ94463.1"/>
    </source>
</evidence>
<dbReference type="RefSeq" id="WP_109824112.1">
    <property type="nucleotide sequence ID" value="NZ_QGKL01000039.1"/>
</dbReference>
<sequence length="422" mass="46823">MSEKDSKQTLITKEDDQEWAKILHGEMTPDSDNDTHSEALLVRNYLIARDEVVALKEVAVADDLNVLSAEEAKVVYQQASKQIHIRAATPFDRLKRAFVPAAIGALFLAVVILALPDKYKSFLGDSSVDASRASVAQMAGLDYSGYKPVDGAGDYPNMLLIHSGKFTMGCTTGWDDTVGCRANEFPPHEVSVKTFELAQHEVTVRQFEKFVDATGYLTYAEQESRGCVHRDLKAEGHPFVMAPEINWRNPGFPQEGQHPVTCISWSDAQAYIAWLSEEQGREYRLPSEAEWEYAARGGKAYAYFWGAEANPLSANYGSGDEGSQFTTVVGKYPANAFSLHDMSGNLWEWVQDCWHKKYDGAPTNGDAWVDNCNGSGKYTRRGGAWDAPPQGIRSAIRSAGAKTDRSVFYGFRVAHDYTKNKK</sequence>
<keyword evidence="1" id="KW-1133">Transmembrane helix</keyword>
<dbReference type="InterPro" id="IPR051043">
    <property type="entry name" value="Sulfatase_Mod_Factor_Kinase"/>
</dbReference>
<evidence type="ECO:0000256" key="1">
    <source>
        <dbReference type="SAM" id="Phobius"/>
    </source>
</evidence>
<dbReference type="PANTHER" id="PTHR23150:SF35">
    <property type="entry name" value="BLL6746 PROTEIN"/>
    <property type="match status" value="1"/>
</dbReference>
<dbReference type="OrthoDB" id="9768004at2"/>
<protein>
    <recommendedName>
        <fullName evidence="2">Sulfatase-modifying factor enzyme-like domain-containing protein</fullName>
    </recommendedName>
</protein>
<dbReference type="SUPFAM" id="SSF56436">
    <property type="entry name" value="C-type lectin-like"/>
    <property type="match status" value="1"/>
</dbReference>
<dbReference type="Pfam" id="PF03781">
    <property type="entry name" value="FGE-sulfatase"/>
    <property type="match status" value="1"/>
</dbReference>
<gene>
    <name evidence="3" type="ORF">DKT75_14275</name>
</gene>
<dbReference type="AlphaFoldDB" id="A0A317CAV8"/>
<dbReference type="InterPro" id="IPR042095">
    <property type="entry name" value="SUMF_sf"/>
</dbReference>
<dbReference type="InterPro" id="IPR005532">
    <property type="entry name" value="SUMF_dom"/>
</dbReference>
<proteinExistence type="predicted"/>
<dbReference type="PANTHER" id="PTHR23150">
    <property type="entry name" value="SULFATASE MODIFYING FACTOR 1, 2"/>
    <property type="match status" value="1"/>
</dbReference>
<keyword evidence="1" id="KW-0472">Membrane</keyword>
<dbReference type="EMBL" id="QGKL01000039">
    <property type="protein sequence ID" value="PWQ94463.1"/>
    <property type="molecule type" value="Genomic_DNA"/>
</dbReference>
<organism evidence="3 4">
    <name type="scientific">Leucothrix arctica</name>
    <dbReference type="NCBI Taxonomy" id="1481894"/>
    <lineage>
        <taxon>Bacteria</taxon>
        <taxon>Pseudomonadati</taxon>
        <taxon>Pseudomonadota</taxon>
        <taxon>Gammaproteobacteria</taxon>
        <taxon>Thiotrichales</taxon>
        <taxon>Thiotrichaceae</taxon>
        <taxon>Leucothrix</taxon>
    </lineage>
</organism>
<feature type="domain" description="Sulfatase-modifying factor enzyme-like" evidence="2">
    <location>
        <begin position="155"/>
        <end position="414"/>
    </location>
</feature>
<keyword evidence="4" id="KW-1185">Reference proteome</keyword>
<accession>A0A317CAV8</accession>